<dbReference type="WBParaSite" id="NBR_0002230401-mRNA-1">
    <property type="protein sequence ID" value="NBR_0002230401-mRNA-1"/>
    <property type="gene ID" value="NBR_0002230401"/>
</dbReference>
<evidence type="ECO:0000313" key="4">
    <source>
        <dbReference type="WBParaSite" id="NBR_0002230401-mRNA-1"/>
    </source>
</evidence>
<feature type="region of interest" description="Disordered" evidence="1">
    <location>
        <begin position="1"/>
        <end position="47"/>
    </location>
</feature>
<evidence type="ECO:0000313" key="2">
    <source>
        <dbReference type="EMBL" id="VDL87045.1"/>
    </source>
</evidence>
<gene>
    <name evidence="2" type="ORF">NBR_LOCUS22306</name>
</gene>
<name>A0A0N4YYI2_NIPBR</name>
<dbReference type="Proteomes" id="UP000271162">
    <property type="component" value="Unassembled WGS sequence"/>
</dbReference>
<keyword evidence="3" id="KW-1185">Reference proteome</keyword>
<reference evidence="4" key="1">
    <citation type="submission" date="2017-02" db="UniProtKB">
        <authorList>
            <consortium name="WormBaseParasite"/>
        </authorList>
    </citation>
    <scope>IDENTIFICATION</scope>
</reference>
<feature type="compositionally biased region" description="Pro residues" evidence="1">
    <location>
        <begin position="36"/>
        <end position="46"/>
    </location>
</feature>
<sequence length="77" mass="7679">MMPAAATGAPRSKTSNRAAPSGAPAPAPAPAASAPPAKPSAAPPSPFEYRKKVTASLARQTFRLGCFCASYCESSAA</sequence>
<dbReference type="EMBL" id="UYSL01027766">
    <property type="protein sequence ID" value="VDL87045.1"/>
    <property type="molecule type" value="Genomic_DNA"/>
</dbReference>
<reference evidence="2 3" key="2">
    <citation type="submission" date="2018-11" db="EMBL/GenBank/DDBJ databases">
        <authorList>
            <consortium name="Pathogen Informatics"/>
        </authorList>
    </citation>
    <scope>NUCLEOTIDE SEQUENCE [LARGE SCALE GENOMIC DNA]</scope>
</reference>
<organism evidence="4">
    <name type="scientific">Nippostrongylus brasiliensis</name>
    <name type="common">Rat hookworm</name>
    <dbReference type="NCBI Taxonomy" id="27835"/>
    <lineage>
        <taxon>Eukaryota</taxon>
        <taxon>Metazoa</taxon>
        <taxon>Ecdysozoa</taxon>
        <taxon>Nematoda</taxon>
        <taxon>Chromadorea</taxon>
        <taxon>Rhabditida</taxon>
        <taxon>Rhabditina</taxon>
        <taxon>Rhabditomorpha</taxon>
        <taxon>Strongyloidea</taxon>
        <taxon>Heligmosomidae</taxon>
        <taxon>Nippostrongylus</taxon>
    </lineage>
</organism>
<evidence type="ECO:0000313" key="3">
    <source>
        <dbReference type="Proteomes" id="UP000271162"/>
    </source>
</evidence>
<proteinExistence type="predicted"/>
<protein>
    <submittedName>
        <fullName evidence="2 4">Uncharacterized protein</fullName>
    </submittedName>
</protein>
<evidence type="ECO:0000256" key="1">
    <source>
        <dbReference type="SAM" id="MobiDB-lite"/>
    </source>
</evidence>
<accession>A0A0N4YYI2</accession>
<dbReference type="AlphaFoldDB" id="A0A0N4YYI2"/>